<dbReference type="Proteomes" id="UP000193411">
    <property type="component" value="Unassembled WGS sequence"/>
</dbReference>
<accession>A0A1Y2H7R2</accession>
<protein>
    <submittedName>
        <fullName evidence="1">Uncharacterized protein</fullName>
    </submittedName>
</protein>
<name>A0A1Y2H7R2_9FUNG</name>
<evidence type="ECO:0000313" key="1">
    <source>
        <dbReference type="EMBL" id="ORZ29743.1"/>
    </source>
</evidence>
<reference evidence="1 2" key="1">
    <citation type="submission" date="2016-07" db="EMBL/GenBank/DDBJ databases">
        <title>Pervasive Adenine N6-methylation of Active Genes in Fungi.</title>
        <authorList>
            <consortium name="DOE Joint Genome Institute"/>
            <person name="Mondo S.J."/>
            <person name="Dannebaum R.O."/>
            <person name="Kuo R.C."/>
            <person name="Labutti K."/>
            <person name="Haridas S."/>
            <person name="Kuo A."/>
            <person name="Salamov A."/>
            <person name="Ahrendt S.R."/>
            <person name="Lipzen A."/>
            <person name="Sullivan W."/>
            <person name="Andreopoulos W.B."/>
            <person name="Clum A."/>
            <person name="Lindquist E."/>
            <person name="Daum C."/>
            <person name="Ramamoorthy G.K."/>
            <person name="Gryganskyi A."/>
            <person name="Culley D."/>
            <person name="Magnuson J.K."/>
            <person name="James T.Y."/>
            <person name="O'Malley M.A."/>
            <person name="Stajich J.E."/>
            <person name="Spatafora J.W."/>
            <person name="Visel A."/>
            <person name="Grigoriev I.V."/>
        </authorList>
    </citation>
    <scope>NUCLEOTIDE SEQUENCE [LARGE SCALE GENOMIC DNA]</scope>
    <source>
        <strain evidence="1 2">PL171</strain>
    </source>
</reference>
<organism evidence="1 2">
    <name type="scientific">Catenaria anguillulae PL171</name>
    <dbReference type="NCBI Taxonomy" id="765915"/>
    <lineage>
        <taxon>Eukaryota</taxon>
        <taxon>Fungi</taxon>
        <taxon>Fungi incertae sedis</taxon>
        <taxon>Blastocladiomycota</taxon>
        <taxon>Blastocladiomycetes</taxon>
        <taxon>Blastocladiales</taxon>
        <taxon>Catenariaceae</taxon>
        <taxon>Catenaria</taxon>
    </lineage>
</organism>
<proteinExistence type="predicted"/>
<dbReference type="EMBL" id="MCFL01000131">
    <property type="protein sequence ID" value="ORZ29743.1"/>
    <property type="molecule type" value="Genomic_DNA"/>
</dbReference>
<dbReference type="AlphaFoldDB" id="A0A1Y2H7R2"/>
<sequence>MDNNHNRQAERHVARLATVLAQRERVQRQLILGRRRRSVTRLCFRAGRGRHASLGARRE</sequence>
<comment type="caution">
    <text evidence="1">The sequence shown here is derived from an EMBL/GenBank/DDBJ whole genome shotgun (WGS) entry which is preliminary data.</text>
</comment>
<evidence type="ECO:0000313" key="2">
    <source>
        <dbReference type="Proteomes" id="UP000193411"/>
    </source>
</evidence>
<gene>
    <name evidence="1" type="ORF">BCR44DRAFT_36234</name>
</gene>
<keyword evidence="2" id="KW-1185">Reference proteome</keyword>